<keyword evidence="8 15" id="KW-0479">Metal-binding</keyword>
<keyword evidence="6" id="KW-0949">S-adenosyl-L-methionine</keyword>
<dbReference type="Gene3D" id="3.40.630.30">
    <property type="match status" value="1"/>
</dbReference>
<evidence type="ECO:0000256" key="15">
    <source>
        <dbReference type="PIRSR" id="PIRSR005669-1"/>
    </source>
</evidence>
<protein>
    <recommendedName>
        <fullName evidence="13">tRNA carboxymethyluridine synthase</fullName>
        <ecNumber evidence="13">2.3.1.311</ecNumber>
    </recommendedName>
</protein>
<comment type="pathway">
    <text evidence="1">tRNA modification.</text>
</comment>
<evidence type="ECO:0000256" key="14">
    <source>
        <dbReference type="ARBA" id="ARBA00047372"/>
    </source>
</evidence>
<comment type="similarity">
    <text evidence="2">Belongs to the ELP3 family.</text>
</comment>
<feature type="binding site" evidence="15">
    <location>
        <position position="95"/>
    </location>
    <ligand>
        <name>[4Fe-4S] cluster</name>
        <dbReference type="ChEBI" id="CHEBI:49883"/>
        <note>4Fe-4S-S-AdoMet</note>
    </ligand>
</feature>
<dbReference type="InterPro" id="IPR032432">
    <property type="entry name" value="Radical_SAM_C"/>
</dbReference>
<evidence type="ECO:0000256" key="5">
    <source>
        <dbReference type="ARBA" id="ARBA00022679"/>
    </source>
</evidence>
<evidence type="ECO:0000256" key="12">
    <source>
        <dbReference type="ARBA" id="ARBA00023315"/>
    </source>
</evidence>
<dbReference type="Pfam" id="PF16199">
    <property type="entry name" value="Radical_SAM_C"/>
    <property type="match status" value="1"/>
</dbReference>
<evidence type="ECO:0000256" key="9">
    <source>
        <dbReference type="ARBA" id="ARBA00022884"/>
    </source>
</evidence>
<keyword evidence="11 15" id="KW-0411">Iron-sulfur</keyword>
<dbReference type="CDD" id="cd01335">
    <property type="entry name" value="Radical_SAM"/>
    <property type="match status" value="1"/>
</dbReference>
<feature type="domain" description="Radical SAM core" evidence="16">
    <location>
        <begin position="78"/>
        <end position="361"/>
    </location>
</feature>
<feature type="binding site" evidence="15">
    <location>
        <position position="102"/>
    </location>
    <ligand>
        <name>[4Fe-4S] cluster</name>
        <dbReference type="ChEBI" id="CHEBI:49883"/>
        <note>4Fe-4S-S-AdoMet</note>
    </ligand>
</feature>
<evidence type="ECO:0000259" key="16">
    <source>
        <dbReference type="PROSITE" id="PS51918"/>
    </source>
</evidence>
<evidence type="ECO:0000256" key="8">
    <source>
        <dbReference type="ARBA" id="ARBA00022723"/>
    </source>
</evidence>
<evidence type="ECO:0000256" key="13">
    <source>
        <dbReference type="ARBA" id="ARBA00044771"/>
    </source>
</evidence>
<dbReference type="EMBL" id="JAGVWD010000012">
    <property type="protein sequence ID" value="MBS3057166.1"/>
    <property type="molecule type" value="Genomic_DNA"/>
</dbReference>
<dbReference type="GO" id="GO:0000049">
    <property type="term" value="F:tRNA binding"/>
    <property type="evidence" value="ECO:0007669"/>
    <property type="project" value="UniProtKB-KW"/>
</dbReference>
<dbReference type="InterPro" id="IPR056591">
    <property type="entry name" value="ELP3-like_N"/>
</dbReference>
<dbReference type="PANTHER" id="PTHR11135:SF7">
    <property type="entry name" value="TRNA URIDINE(34) ACETYLTRANSFERASE"/>
    <property type="match status" value="1"/>
</dbReference>
<evidence type="ECO:0000256" key="7">
    <source>
        <dbReference type="ARBA" id="ARBA00022694"/>
    </source>
</evidence>
<dbReference type="AlphaFoldDB" id="A0A8T4L243"/>
<organism evidence="17 18">
    <name type="scientific">Candidatus Iainarchaeum sp</name>
    <dbReference type="NCBI Taxonomy" id="3101447"/>
    <lineage>
        <taxon>Archaea</taxon>
        <taxon>Candidatus Iainarchaeota</taxon>
        <taxon>Candidatus Iainarchaeia</taxon>
        <taxon>Candidatus Iainarchaeales</taxon>
        <taxon>Candidatus Iainarchaeaceae</taxon>
        <taxon>Candidatus Iainarchaeum</taxon>
    </lineage>
</organism>
<evidence type="ECO:0000256" key="4">
    <source>
        <dbReference type="ARBA" id="ARBA00022555"/>
    </source>
</evidence>
<dbReference type="InterPro" id="IPR016181">
    <property type="entry name" value="Acyl_CoA_acyltransferase"/>
</dbReference>
<keyword evidence="5" id="KW-0808">Transferase</keyword>
<dbReference type="EC" id="2.3.1.311" evidence="13"/>
<dbReference type="SUPFAM" id="SSF102114">
    <property type="entry name" value="Radical SAM enzymes"/>
    <property type="match status" value="1"/>
</dbReference>
<dbReference type="Pfam" id="PF04055">
    <property type="entry name" value="Radical_SAM"/>
    <property type="match status" value="1"/>
</dbReference>
<comment type="catalytic activity">
    <reaction evidence="14">
        <text>uridine(34) in tRNA + acetyl-CoA + S-adenosyl-L-methionine + H2O = 5-(carboxymethyl)uridine(34) in tRNA + 5'-deoxyadenosine + L-methionine + CoA + 2 H(+)</text>
        <dbReference type="Rhea" id="RHEA:61020"/>
        <dbReference type="Rhea" id="RHEA-COMP:10407"/>
        <dbReference type="Rhea" id="RHEA-COMP:11727"/>
        <dbReference type="ChEBI" id="CHEBI:15377"/>
        <dbReference type="ChEBI" id="CHEBI:15378"/>
        <dbReference type="ChEBI" id="CHEBI:17319"/>
        <dbReference type="ChEBI" id="CHEBI:57287"/>
        <dbReference type="ChEBI" id="CHEBI:57288"/>
        <dbReference type="ChEBI" id="CHEBI:57844"/>
        <dbReference type="ChEBI" id="CHEBI:59789"/>
        <dbReference type="ChEBI" id="CHEBI:65315"/>
        <dbReference type="ChEBI" id="CHEBI:74882"/>
        <dbReference type="EC" id="2.3.1.311"/>
    </reaction>
    <physiologicalReaction direction="left-to-right" evidence="14">
        <dbReference type="Rhea" id="RHEA:61021"/>
    </physiologicalReaction>
</comment>
<name>A0A8T4L243_9ARCH</name>
<dbReference type="GO" id="GO:0106261">
    <property type="term" value="F:tRNA uridine(34) acetyltransferase activity"/>
    <property type="evidence" value="ECO:0007669"/>
    <property type="project" value="UniProtKB-EC"/>
</dbReference>
<dbReference type="PIRSF" id="PIRSF005669">
    <property type="entry name" value="Hist_AcTrfase_ELP3"/>
    <property type="match status" value="1"/>
</dbReference>
<evidence type="ECO:0000256" key="6">
    <source>
        <dbReference type="ARBA" id="ARBA00022691"/>
    </source>
</evidence>
<evidence type="ECO:0000256" key="11">
    <source>
        <dbReference type="ARBA" id="ARBA00023014"/>
    </source>
</evidence>
<dbReference type="InterPro" id="IPR013785">
    <property type="entry name" value="Aldolase_TIM"/>
</dbReference>
<dbReference type="Proteomes" id="UP000677687">
    <property type="component" value="Unassembled WGS sequence"/>
</dbReference>
<dbReference type="GO" id="GO:0051539">
    <property type="term" value="F:4 iron, 4 sulfur cluster binding"/>
    <property type="evidence" value="ECO:0007669"/>
    <property type="project" value="UniProtKB-KW"/>
</dbReference>
<keyword evidence="7" id="KW-0819">tRNA processing</keyword>
<dbReference type="InterPro" id="IPR034687">
    <property type="entry name" value="ELP3-like"/>
</dbReference>
<dbReference type="Gene3D" id="3.20.20.70">
    <property type="entry name" value="Aldolase class I"/>
    <property type="match status" value="1"/>
</dbReference>
<evidence type="ECO:0000256" key="2">
    <source>
        <dbReference type="ARBA" id="ARBA00005494"/>
    </source>
</evidence>
<dbReference type="SFLD" id="SFLDF00344">
    <property type="entry name" value="ELP3-like"/>
    <property type="match status" value="1"/>
</dbReference>
<dbReference type="Pfam" id="PF00583">
    <property type="entry name" value="Acetyltransf_1"/>
    <property type="match status" value="1"/>
</dbReference>
<keyword evidence="4" id="KW-0820">tRNA-binding</keyword>
<feature type="binding site" evidence="15">
    <location>
        <position position="99"/>
    </location>
    <ligand>
        <name>[4Fe-4S] cluster</name>
        <dbReference type="ChEBI" id="CHEBI:49883"/>
        <note>4Fe-4S-S-AdoMet</note>
    </ligand>
</feature>
<accession>A0A8T4L243</accession>
<evidence type="ECO:0000256" key="3">
    <source>
        <dbReference type="ARBA" id="ARBA00022485"/>
    </source>
</evidence>
<proteinExistence type="inferred from homology"/>
<dbReference type="PROSITE" id="PS51918">
    <property type="entry name" value="RADICAL_SAM"/>
    <property type="match status" value="1"/>
</dbReference>
<keyword evidence="3" id="KW-0004">4Fe-4S</keyword>
<dbReference type="PANTHER" id="PTHR11135">
    <property type="entry name" value="HISTONE ACETYLTRANSFERASE-RELATED"/>
    <property type="match status" value="1"/>
</dbReference>
<comment type="cofactor">
    <cofactor evidence="15">
        <name>[4Fe-4S] cluster</name>
        <dbReference type="ChEBI" id="CHEBI:49883"/>
    </cofactor>
    <text evidence="15">Binds 1 [4Fe-4S] cluster. The cluster is coordinated with 3 cysteines and an exchangeable S-adenosyl-L-methionine.</text>
</comment>
<comment type="caution">
    <text evidence="17">The sequence shown here is derived from an EMBL/GenBank/DDBJ whole genome shotgun (WGS) entry which is preliminary data.</text>
</comment>
<dbReference type="Pfam" id="PF23613">
    <property type="entry name" value="ELP3_N"/>
    <property type="match status" value="1"/>
</dbReference>
<dbReference type="GO" id="GO:0046872">
    <property type="term" value="F:metal ion binding"/>
    <property type="evidence" value="ECO:0007669"/>
    <property type="project" value="UniProtKB-KW"/>
</dbReference>
<evidence type="ECO:0000256" key="1">
    <source>
        <dbReference type="ARBA" id="ARBA00005217"/>
    </source>
</evidence>
<dbReference type="InterPro" id="IPR007197">
    <property type="entry name" value="rSAM"/>
</dbReference>
<evidence type="ECO:0000313" key="18">
    <source>
        <dbReference type="Proteomes" id="UP000677687"/>
    </source>
</evidence>
<evidence type="ECO:0000313" key="17">
    <source>
        <dbReference type="EMBL" id="MBS3057166.1"/>
    </source>
</evidence>
<dbReference type="NCBIfam" id="TIGR01211">
    <property type="entry name" value="ELP3"/>
    <property type="match status" value="1"/>
</dbReference>
<reference evidence="17" key="2">
    <citation type="submission" date="2021-05" db="EMBL/GenBank/DDBJ databases">
        <title>Protein family content uncovers lineage relationships and bacterial pathway maintenance mechanisms in DPANN archaea.</title>
        <authorList>
            <person name="Castelle C.J."/>
            <person name="Meheust R."/>
            <person name="Jaffe A.L."/>
            <person name="Seitz K."/>
            <person name="Gong X."/>
            <person name="Baker B.J."/>
            <person name="Banfield J.F."/>
        </authorList>
    </citation>
    <scope>NUCLEOTIDE SEQUENCE</scope>
    <source>
        <strain evidence="17">RIFCSPHIGHO2_01_FULL_AR10_44_11</strain>
    </source>
</reference>
<dbReference type="InterPro" id="IPR000182">
    <property type="entry name" value="GNAT_dom"/>
</dbReference>
<dbReference type="SFLD" id="SFLDS00029">
    <property type="entry name" value="Radical_SAM"/>
    <property type="match status" value="1"/>
</dbReference>
<evidence type="ECO:0000256" key="10">
    <source>
        <dbReference type="ARBA" id="ARBA00023004"/>
    </source>
</evidence>
<reference evidence="17" key="1">
    <citation type="submission" date="2021-03" db="EMBL/GenBank/DDBJ databases">
        <authorList>
            <person name="Jaffe A."/>
        </authorList>
    </citation>
    <scope>NUCLEOTIDE SEQUENCE</scope>
    <source>
        <strain evidence="17">RIFCSPHIGHO2_01_FULL_AR10_44_11</strain>
    </source>
</reference>
<keyword evidence="12" id="KW-0012">Acyltransferase</keyword>
<gene>
    <name evidence="17" type="ORF">J4415_00900</name>
</gene>
<dbReference type="GO" id="GO:0005737">
    <property type="term" value="C:cytoplasm"/>
    <property type="evidence" value="ECO:0007669"/>
    <property type="project" value="TreeGrafter"/>
</dbReference>
<keyword evidence="10 15" id="KW-0408">Iron</keyword>
<dbReference type="GO" id="GO:0002926">
    <property type="term" value="P:tRNA wobble base 5-methoxycarbonylmethyl-2-thiouridinylation"/>
    <property type="evidence" value="ECO:0007669"/>
    <property type="project" value="TreeGrafter"/>
</dbReference>
<dbReference type="SUPFAM" id="SSF55729">
    <property type="entry name" value="Acyl-CoA N-acyltransferases (Nat)"/>
    <property type="match status" value="1"/>
</dbReference>
<dbReference type="InterPro" id="IPR006638">
    <property type="entry name" value="Elp3/MiaA/NifB-like_rSAM"/>
</dbReference>
<dbReference type="InterPro" id="IPR058240">
    <property type="entry name" value="rSAM_sf"/>
</dbReference>
<dbReference type="SFLD" id="SFLDG01086">
    <property type="entry name" value="elongater_protein-like"/>
    <property type="match status" value="1"/>
</dbReference>
<dbReference type="SMART" id="SM00729">
    <property type="entry name" value="Elp3"/>
    <property type="match status" value="1"/>
</dbReference>
<keyword evidence="9" id="KW-0694">RNA-binding</keyword>
<sequence>MPKGGIGTAGSDIADYSKQIISEIISGKISDLKQLNERKMRLSRELLIPELPKNPDILAYARHKTPKLISFLGIKPVRTLSGIAVVAVMPAPQECPGKCIYCPSGKAFNKNSPKSYTGFEPATMRALRADFDAFAQTSGRIKQLQITGHKTDKIELIVMGGTFPACKFSYQKKFIKECTDAVTGKKSRNLQQAQKNAETSEQRLIGITFETRPDYCGKREIKNMLALGATRVELGVQNIDDEIYRKIGRNHTVGDVIGATQLLKDSALKVCYHMMPGLPFSTYKKDLHAFREILSNPNFRPDMLKIYPCIVVKGTKLYELWKQGKYNPYTTEEAAKLIAEIKPLVPKWIRIMRIQRDIPLHKISAGVAQSNLRQIVKREMRAKNTKCRCIRCREAGQRGYLENEFADMEKIKILSETYSASNGEEIFISAEDTKRDLLLGFCRLRIPNAPFIKPLTERTALVRELHVYGELLGLGEKKPGAYQHKGFGKALLQKAEEIALQEYDKTKIAVMSGIGAREYYRKLGYALAAPYVLKSL</sequence>
<dbReference type="InterPro" id="IPR039661">
    <property type="entry name" value="ELP3"/>
</dbReference>